<keyword evidence="1" id="KW-0812">Transmembrane</keyword>
<dbReference type="Gene3D" id="3.90.190.10">
    <property type="entry name" value="Protein tyrosine phosphatase superfamily"/>
    <property type="match status" value="1"/>
</dbReference>
<dbReference type="RefSeq" id="XP_019619440.1">
    <property type="nucleotide sequence ID" value="XM_019763881.1"/>
</dbReference>
<dbReference type="Proteomes" id="UP000515135">
    <property type="component" value="Unplaced"/>
</dbReference>
<dbReference type="AlphaFoldDB" id="A0A6P4XS55"/>
<accession>A0A6P4XS55</accession>
<dbReference type="InterPro" id="IPR026893">
    <property type="entry name" value="Tyr/Ser_Pase_IphP-type"/>
</dbReference>
<reference evidence="3" key="1">
    <citation type="submission" date="2025-08" db="UniProtKB">
        <authorList>
            <consortium name="RefSeq"/>
        </authorList>
    </citation>
    <scope>IDENTIFICATION</scope>
    <source>
        <tissue evidence="3">Gonad</tissue>
    </source>
</reference>
<sequence>MAATITQNSPVPLKSLPNFRPVVPGRLYRSSRPDLITEKDYETFRRLGLRSIVDFRSVDEYRSFKGKTKFVDEDFRVVKVKPPARGDRANGLRYRYYNNGEPGTNGDVKPGGFHYFINFFTMHYIWSVFTRVPWYMQLYSLMYLVYDLIFWTHYINFVRFFARNSLNKAGLTQQYVDIVELSQGAIYSALKLLSDPKNLPANLCCAHGKDRTGIVVTMVMACLGMSREDIIEEYARSEAGLSPIIGRVQKEVCDRFHMDVSFITAKKDTMRGLLDHIDKQYGSIPDYLESIGFSRADQEQLKRNLRA</sequence>
<proteinExistence type="predicted"/>
<dbReference type="PANTHER" id="PTHR31126">
    <property type="entry name" value="TYROSINE-PROTEIN PHOSPHATASE"/>
    <property type="match status" value="1"/>
</dbReference>
<name>A0A6P4XS55_BRABE</name>
<keyword evidence="1" id="KW-0472">Membrane</keyword>
<dbReference type="PANTHER" id="PTHR31126:SF1">
    <property type="entry name" value="TYROSINE SPECIFIC PROTEIN PHOSPHATASES DOMAIN-CONTAINING PROTEIN"/>
    <property type="match status" value="1"/>
</dbReference>
<gene>
    <name evidence="3" type="primary">LOC109466214</name>
</gene>
<dbReference type="GeneID" id="109466214"/>
<protein>
    <submittedName>
        <fullName evidence="3">Uncharacterized protein LOC109466214</fullName>
    </submittedName>
</protein>
<dbReference type="KEGG" id="bbel:109466214"/>
<keyword evidence="1" id="KW-1133">Transmembrane helix</keyword>
<keyword evidence="2" id="KW-1185">Reference proteome</keyword>
<feature type="transmembrane region" description="Helical" evidence="1">
    <location>
        <begin position="141"/>
        <end position="162"/>
    </location>
</feature>
<dbReference type="GO" id="GO:0004721">
    <property type="term" value="F:phosphoprotein phosphatase activity"/>
    <property type="evidence" value="ECO:0007669"/>
    <property type="project" value="InterPro"/>
</dbReference>
<feature type="transmembrane region" description="Helical" evidence="1">
    <location>
        <begin position="112"/>
        <end position="129"/>
    </location>
</feature>
<dbReference type="SUPFAM" id="SSF52799">
    <property type="entry name" value="(Phosphotyrosine protein) phosphatases II"/>
    <property type="match status" value="1"/>
</dbReference>
<dbReference type="Pfam" id="PF13350">
    <property type="entry name" value="Y_phosphatase3"/>
    <property type="match status" value="1"/>
</dbReference>
<evidence type="ECO:0000256" key="1">
    <source>
        <dbReference type="SAM" id="Phobius"/>
    </source>
</evidence>
<dbReference type="OrthoDB" id="9988524at2759"/>
<organism evidence="2 3">
    <name type="scientific">Branchiostoma belcheri</name>
    <name type="common">Amphioxus</name>
    <dbReference type="NCBI Taxonomy" id="7741"/>
    <lineage>
        <taxon>Eukaryota</taxon>
        <taxon>Metazoa</taxon>
        <taxon>Chordata</taxon>
        <taxon>Cephalochordata</taxon>
        <taxon>Leptocardii</taxon>
        <taxon>Amphioxiformes</taxon>
        <taxon>Branchiostomatidae</taxon>
        <taxon>Branchiostoma</taxon>
    </lineage>
</organism>
<evidence type="ECO:0000313" key="2">
    <source>
        <dbReference type="Proteomes" id="UP000515135"/>
    </source>
</evidence>
<dbReference type="InterPro" id="IPR029021">
    <property type="entry name" value="Prot-tyrosine_phosphatase-like"/>
</dbReference>
<evidence type="ECO:0000313" key="3">
    <source>
        <dbReference type="RefSeq" id="XP_019619440.1"/>
    </source>
</evidence>